<evidence type="ECO:0000259" key="1">
    <source>
        <dbReference type="PROSITE" id="PS50106"/>
    </source>
</evidence>
<dbReference type="Proteomes" id="UP001175271">
    <property type="component" value="Unassembled WGS sequence"/>
</dbReference>
<dbReference type="InterPro" id="IPR000591">
    <property type="entry name" value="DEP_dom"/>
</dbReference>
<gene>
    <name evidence="3" type="ORF">QR680_016542</name>
</gene>
<evidence type="ECO:0008006" key="5">
    <source>
        <dbReference type="Google" id="ProtNLM"/>
    </source>
</evidence>
<dbReference type="SMART" id="SM00228">
    <property type="entry name" value="PDZ"/>
    <property type="match status" value="1"/>
</dbReference>
<proteinExistence type="predicted"/>
<sequence length="427" mass="48043">MCDRRHSPPHDMAMVAPLSSSTGEVFAQRSGTVAATMSDSGCSSISAIKIFYKVKGDDKNTYRTQVEDIPTGSAPTLGDFKRSKPKFAFYKAYCLAFEEALRTNVRIELDGNSDELVKNANGEYELFLEPTETFYDEPLDSQREDEYTTFDESEPFQKRPRFGGFDSMASTSFSTTDNSNYYQRRARRHYRAKRPQSEYSTMLTESSMAVDIITVHVDIRCQPLGIQVASVNGSGLIVANISAGSAAAACRQINIGDIILQVNDIPLDGMPDDQAAMYLAQAEQRRAFITLSIAKTMTQAKQPFFENPYAYYQPIPMHPAPAPFHVPSIPPDPPRLTTGSHKFAFLEELERGLPTKNRKWLKMDFTNTFLGSELVKWLRKNVEGVRTKREGRKFAQELLEAGIFRHVVTKAPFSENCIYEICNDAIY</sequence>
<dbReference type="InterPro" id="IPR036390">
    <property type="entry name" value="WH_DNA-bd_sf"/>
</dbReference>
<dbReference type="GO" id="GO:0005829">
    <property type="term" value="C:cytosol"/>
    <property type="evidence" value="ECO:0007669"/>
    <property type="project" value="TreeGrafter"/>
</dbReference>
<dbReference type="SMART" id="SM00049">
    <property type="entry name" value="DEP"/>
    <property type="match status" value="1"/>
</dbReference>
<comment type="caution">
    <text evidence="3">The sequence shown here is derived from an EMBL/GenBank/DDBJ whole genome shotgun (WGS) entry which is preliminary data.</text>
</comment>
<feature type="domain" description="PDZ" evidence="1">
    <location>
        <begin position="212"/>
        <end position="282"/>
    </location>
</feature>
<name>A0AA39HDP1_9BILA</name>
<evidence type="ECO:0000259" key="2">
    <source>
        <dbReference type="PROSITE" id="PS50186"/>
    </source>
</evidence>
<dbReference type="GO" id="GO:0005109">
    <property type="term" value="F:frizzled binding"/>
    <property type="evidence" value="ECO:0007669"/>
    <property type="project" value="TreeGrafter"/>
</dbReference>
<dbReference type="Gene3D" id="1.10.10.10">
    <property type="entry name" value="Winged helix-like DNA-binding domain superfamily/Winged helix DNA-binding domain"/>
    <property type="match status" value="1"/>
</dbReference>
<dbReference type="GO" id="GO:0035556">
    <property type="term" value="P:intracellular signal transduction"/>
    <property type="evidence" value="ECO:0007669"/>
    <property type="project" value="InterPro"/>
</dbReference>
<dbReference type="PANTHER" id="PTHR10878">
    <property type="entry name" value="SEGMENT POLARITY PROTEIN DISHEVELLED"/>
    <property type="match status" value="1"/>
</dbReference>
<keyword evidence="4" id="KW-1185">Reference proteome</keyword>
<organism evidence="3 4">
    <name type="scientific">Steinernema hermaphroditum</name>
    <dbReference type="NCBI Taxonomy" id="289476"/>
    <lineage>
        <taxon>Eukaryota</taxon>
        <taxon>Metazoa</taxon>
        <taxon>Ecdysozoa</taxon>
        <taxon>Nematoda</taxon>
        <taxon>Chromadorea</taxon>
        <taxon>Rhabditida</taxon>
        <taxon>Tylenchina</taxon>
        <taxon>Panagrolaimomorpha</taxon>
        <taxon>Strongyloidoidea</taxon>
        <taxon>Steinernematidae</taxon>
        <taxon>Steinernema</taxon>
    </lineage>
</organism>
<dbReference type="Pfam" id="PF00595">
    <property type="entry name" value="PDZ"/>
    <property type="match status" value="1"/>
</dbReference>
<dbReference type="SUPFAM" id="SSF46785">
    <property type="entry name" value="Winged helix' DNA-binding domain"/>
    <property type="match status" value="1"/>
</dbReference>
<dbReference type="InterPro" id="IPR001478">
    <property type="entry name" value="PDZ"/>
</dbReference>
<dbReference type="GO" id="GO:0060070">
    <property type="term" value="P:canonical Wnt signaling pathway"/>
    <property type="evidence" value="ECO:0007669"/>
    <property type="project" value="TreeGrafter"/>
</dbReference>
<accession>A0AA39HDP1</accession>
<dbReference type="InterPro" id="IPR036034">
    <property type="entry name" value="PDZ_sf"/>
</dbReference>
<dbReference type="InterPro" id="IPR015506">
    <property type="entry name" value="Dsh/Dvl-rel"/>
</dbReference>
<evidence type="ECO:0000313" key="4">
    <source>
        <dbReference type="Proteomes" id="UP001175271"/>
    </source>
</evidence>
<reference evidence="3" key="1">
    <citation type="submission" date="2023-06" db="EMBL/GenBank/DDBJ databases">
        <title>Genomic analysis of the entomopathogenic nematode Steinernema hermaphroditum.</title>
        <authorList>
            <person name="Schwarz E.M."/>
            <person name="Heppert J.K."/>
            <person name="Baniya A."/>
            <person name="Schwartz H.T."/>
            <person name="Tan C.-H."/>
            <person name="Antoshechkin I."/>
            <person name="Sternberg P.W."/>
            <person name="Goodrich-Blair H."/>
            <person name="Dillman A.R."/>
        </authorList>
    </citation>
    <scope>NUCLEOTIDE SEQUENCE</scope>
    <source>
        <strain evidence="3">PS9179</strain>
        <tissue evidence="3">Whole animal</tissue>
    </source>
</reference>
<dbReference type="Pfam" id="PF00610">
    <property type="entry name" value="DEP"/>
    <property type="match status" value="1"/>
</dbReference>
<dbReference type="SUPFAM" id="SSF50156">
    <property type="entry name" value="PDZ domain-like"/>
    <property type="match status" value="1"/>
</dbReference>
<dbReference type="EMBL" id="JAUCMV010000004">
    <property type="protein sequence ID" value="KAK0402804.1"/>
    <property type="molecule type" value="Genomic_DNA"/>
</dbReference>
<feature type="domain" description="DEP" evidence="2">
    <location>
        <begin position="349"/>
        <end position="423"/>
    </location>
</feature>
<evidence type="ECO:0000313" key="3">
    <source>
        <dbReference type="EMBL" id="KAK0402804.1"/>
    </source>
</evidence>
<dbReference type="InterPro" id="IPR036388">
    <property type="entry name" value="WH-like_DNA-bd_sf"/>
</dbReference>
<protein>
    <recommendedName>
        <fullName evidence="5">DEP domain-containing protein</fullName>
    </recommendedName>
</protein>
<dbReference type="PANTHER" id="PTHR10878:SF25">
    <property type="entry name" value="SEGMENT POLARITY PROTEIN DISHEVELLED"/>
    <property type="match status" value="1"/>
</dbReference>
<dbReference type="PROSITE" id="PS50106">
    <property type="entry name" value="PDZ"/>
    <property type="match status" value="1"/>
</dbReference>
<dbReference type="Gene3D" id="2.30.42.10">
    <property type="match status" value="1"/>
</dbReference>
<dbReference type="AlphaFoldDB" id="A0AA39HDP1"/>
<dbReference type="PROSITE" id="PS50186">
    <property type="entry name" value="DEP"/>
    <property type="match status" value="1"/>
</dbReference>